<name>A0ABN2AA08_9ACTN</name>
<accession>A0ABN2AA08</accession>
<evidence type="ECO:0000313" key="2">
    <source>
        <dbReference type="Proteomes" id="UP001501470"/>
    </source>
</evidence>
<evidence type="ECO:0008006" key="3">
    <source>
        <dbReference type="Google" id="ProtNLM"/>
    </source>
</evidence>
<dbReference type="EMBL" id="BAAAQD010000005">
    <property type="protein sequence ID" value="GAA1514024.1"/>
    <property type="molecule type" value="Genomic_DNA"/>
</dbReference>
<reference evidence="1 2" key="1">
    <citation type="journal article" date="2019" name="Int. J. Syst. Evol. Microbiol.">
        <title>The Global Catalogue of Microorganisms (GCM) 10K type strain sequencing project: providing services to taxonomists for standard genome sequencing and annotation.</title>
        <authorList>
            <consortium name="The Broad Institute Genomics Platform"/>
            <consortium name="The Broad Institute Genome Sequencing Center for Infectious Disease"/>
            <person name="Wu L."/>
            <person name="Ma J."/>
        </authorList>
    </citation>
    <scope>NUCLEOTIDE SEQUENCE [LARGE SCALE GENOMIC DNA]</scope>
    <source>
        <strain evidence="1 2">JCM 15933</strain>
    </source>
</reference>
<dbReference type="PANTHER" id="PTHR43460:SF1">
    <property type="entry name" value="METHYLTRANSFERASE TYPE 11 DOMAIN-CONTAINING PROTEIN"/>
    <property type="match status" value="1"/>
</dbReference>
<dbReference type="RefSeq" id="WP_344502566.1">
    <property type="nucleotide sequence ID" value="NZ_BAAAQD010000005.1"/>
</dbReference>
<dbReference type="InterPro" id="IPR052939">
    <property type="entry name" value="23S_rRNA_MeTrnsfrase_RlmA"/>
</dbReference>
<sequence length="143" mass="15273">MTPSFEQLVEEALAAPVAGWDFTWLAGRSHGGDPSWSYPALARPLIAGASSLLDVDTGGGELLASLAPLPPRTVATESWAPNVPVAAARLSPLGVGALVFHLRMVSWQIPDFTVTRYEPALRRLHAAGPVVVHAHRFLIHAVR</sequence>
<dbReference type="Proteomes" id="UP001501470">
    <property type="component" value="Unassembled WGS sequence"/>
</dbReference>
<protein>
    <recommendedName>
        <fullName evidence="3">Methyltransferase</fullName>
    </recommendedName>
</protein>
<evidence type="ECO:0000313" key="1">
    <source>
        <dbReference type="EMBL" id="GAA1514024.1"/>
    </source>
</evidence>
<organism evidence="1 2">
    <name type="scientific">Dactylosporangium maewongense</name>
    <dbReference type="NCBI Taxonomy" id="634393"/>
    <lineage>
        <taxon>Bacteria</taxon>
        <taxon>Bacillati</taxon>
        <taxon>Actinomycetota</taxon>
        <taxon>Actinomycetes</taxon>
        <taxon>Micromonosporales</taxon>
        <taxon>Micromonosporaceae</taxon>
        <taxon>Dactylosporangium</taxon>
    </lineage>
</organism>
<comment type="caution">
    <text evidence="1">The sequence shown here is derived from an EMBL/GenBank/DDBJ whole genome shotgun (WGS) entry which is preliminary data.</text>
</comment>
<proteinExistence type="predicted"/>
<keyword evidence="2" id="KW-1185">Reference proteome</keyword>
<dbReference type="PANTHER" id="PTHR43460">
    <property type="entry name" value="METHYLTRANSFERASE"/>
    <property type="match status" value="1"/>
</dbReference>
<gene>
    <name evidence="1" type="ORF">GCM10009827_030860</name>
</gene>